<sequence length="69" mass="7403">MSANGNGKGEAEPTRTVVVMCVTCEARAGLSAPTDEDLAKLLMWAWLRHRCGTLSGDGTPIWESAEEPK</sequence>
<evidence type="ECO:0000313" key="1">
    <source>
        <dbReference type="EMBL" id="KKM72042.1"/>
    </source>
</evidence>
<protein>
    <submittedName>
        <fullName evidence="1">Uncharacterized protein</fullName>
    </submittedName>
</protein>
<name>A0A0F9MS42_9ZZZZ</name>
<comment type="caution">
    <text evidence="1">The sequence shown here is derived from an EMBL/GenBank/DDBJ whole genome shotgun (WGS) entry which is preliminary data.</text>
</comment>
<gene>
    <name evidence="1" type="ORF">LCGC14_1424430</name>
</gene>
<dbReference type="AlphaFoldDB" id="A0A0F9MS42"/>
<dbReference type="EMBL" id="LAZR01009535">
    <property type="protein sequence ID" value="KKM72042.1"/>
    <property type="molecule type" value="Genomic_DNA"/>
</dbReference>
<proteinExistence type="predicted"/>
<reference evidence="1" key="1">
    <citation type="journal article" date="2015" name="Nature">
        <title>Complex archaea that bridge the gap between prokaryotes and eukaryotes.</title>
        <authorList>
            <person name="Spang A."/>
            <person name="Saw J.H."/>
            <person name="Jorgensen S.L."/>
            <person name="Zaremba-Niedzwiedzka K."/>
            <person name="Martijn J."/>
            <person name="Lind A.E."/>
            <person name="van Eijk R."/>
            <person name="Schleper C."/>
            <person name="Guy L."/>
            <person name="Ettema T.J."/>
        </authorList>
    </citation>
    <scope>NUCLEOTIDE SEQUENCE</scope>
</reference>
<organism evidence="1">
    <name type="scientific">marine sediment metagenome</name>
    <dbReference type="NCBI Taxonomy" id="412755"/>
    <lineage>
        <taxon>unclassified sequences</taxon>
        <taxon>metagenomes</taxon>
        <taxon>ecological metagenomes</taxon>
    </lineage>
</organism>
<accession>A0A0F9MS42</accession>